<evidence type="ECO:0008006" key="4">
    <source>
        <dbReference type="Google" id="ProtNLM"/>
    </source>
</evidence>
<protein>
    <recommendedName>
        <fullName evidence="4">C2H2-type domain-containing protein</fullName>
    </recommendedName>
</protein>
<gene>
    <name evidence="2" type="ORF">GCM10009066_19250</name>
</gene>
<sequence length="126" mass="13283">MTETNRAGQEPRTDGNDSGSNKRAASGSGPDVVRLRCRACEIEFADWAAFEAHECGDDDGDDLDGSGGRRVVADGGKRENYGTRGSEFAAKSAKKSGTCSRHPCPKCGEMFGQLALHLRACDGGAE</sequence>
<feature type="region of interest" description="Disordered" evidence="1">
    <location>
        <begin position="57"/>
        <end position="87"/>
    </location>
</feature>
<evidence type="ECO:0000313" key="3">
    <source>
        <dbReference type="Proteomes" id="UP001500837"/>
    </source>
</evidence>
<dbReference type="RefSeq" id="WP_211313626.1">
    <property type="nucleotide sequence ID" value="NZ_BAAABL010000058.1"/>
</dbReference>
<keyword evidence="3" id="KW-1185">Reference proteome</keyword>
<name>A0AAV3S901_9EURY</name>
<organism evidence="2 3">
    <name type="scientific">Halarchaeum salinum</name>
    <dbReference type="NCBI Taxonomy" id="489912"/>
    <lineage>
        <taxon>Archaea</taxon>
        <taxon>Methanobacteriati</taxon>
        <taxon>Methanobacteriota</taxon>
        <taxon>Stenosarchaea group</taxon>
        <taxon>Halobacteria</taxon>
        <taxon>Halobacteriales</taxon>
        <taxon>Halobacteriaceae</taxon>
    </lineage>
</organism>
<feature type="region of interest" description="Disordered" evidence="1">
    <location>
        <begin position="1"/>
        <end position="30"/>
    </location>
</feature>
<evidence type="ECO:0000256" key="1">
    <source>
        <dbReference type="SAM" id="MobiDB-lite"/>
    </source>
</evidence>
<dbReference type="AlphaFoldDB" id="A0AAV3S901"/>
<reference evidence="2 3" key="1">
    <citation type="journal article" date="2019" name="Int. J. Syst. Evol. Microbiol.">
        <title>The Global Catalogue of Microorganisms (GCM) 10K type strain sequencing project: providing services to taxonomists for standard genome sequencing and annotation.</title>
        <authorList>
            <consortium name="The Broad Institute Genomics Platform"/>
            <consortium name="The Broad Institute Genome Sequencing Center for Infectious Disease"/>
            <person name="Wu L."/>
            <person name="Ma J."/>
        </authorList>
    </citation>
    <scope>NUCLEOTIDE SEQUENCE [LARGE SCALE GENOMIC DNA]</scope>
    <source>
        <strain evidence="2 3">JCM 16330</strain>
    </source>
</reference>
<dbReference type="EMBL" id="BAAABL010000058">
    <property type="protein sequence ID" value="GAA0305538.1"/>
    <property type="molecule type" value="Genomic_DNA"/>
</dbReference>
<comment type="caution">
    <text evidence="2">The sequence shown here is derived from an EMBL/GenBank/DDBJ whole genome shotgun (WGS) entry which is preliminary data.</text>
</comment>
<accession>A0AAV3S901</accession>
<proteinExistence type="predicted"/>
<feature type="compositionally biased region" description="Basic and acidic residues" evidence="1">
    <location>
        <begin position="71"/>
        <end position="81"/>
    </location>
</feature>
<dbReference type="Proteomes" id="UP001500837">
    <property type="component" value="Unassembled WGS sequence"/>
</dbReference>
<evidence type="ECO:0000313" key="2">
    <source>
        <dbReference type="EMBL" id="GAA0305538.1"/>
    </source>
</evidence>